<dbReference type="Proteomes" id="UP000012045">
    <property type="component" value="Unassembled WGS sequence"/>
</dbReference>
<feature type="region of interest" description="Disordered" evidence="5">
    <location>
        <begin position="259"/>
        <end position="290"/>
    </location>
</feature>
<dbReference type="OrthoDB" id="18453at2759"/>
<keyword evidence="7" id="KW-0675">Receptor</keyword>
<evidence type="ECO:0000256" key="1">
    <source>
        <dbReference type="ARBA" id="ARBA00004141"/>
    </source>
</evidence>
<accession>M7UUU9</accession>
<dbReference type="GO" id="GO:0005886">
    <property type="term" value="C:plasma membrane"/>
    <property type="evidence" value="ECO:0007669"/>
    <property type="project" value="TreeGrafter"/>
</dbReference>
<evidence type="ECO:0000313" key="8">
    <source>
        <dbReference type="Proteomes" id="UP000012045"/>
    </source>
</evidence>
<feature type="transmembrane region" description="Helical" evidence="6">
    <location>
        <begin position="192"/>
        <end position="210"/>
    </location>
</feature>
<dbReference type="AlphaFoldDB" id="M7UUU9"/>
<evidence type="ECO:0000313" key="7">
    <source>
        <dbReference type="EMBL" id="EMR87622.1"/>
    </source>
</evidence>
<protein>
    <submittedName>
        <fullName evidence="7">Putative g-protein coupled receptor protein</fullName>
    </submittedName>
</protein>
<feature type="transmembrane region" description="Helical" evidence="6">
    <location>
        <begin position="36"/>
        <end position="56"/>
    </location>
</feature>
<keyword evidence="3 6" id="KW-1133">Transmembrane helix</keyword>
<keyword evidence="2 6" id="KW-0812">Transmembrane</keyword>
<feature type="region of interest" description="Disordered" evidence="5">
    <location>
        <begin position="72"/>
        <end position="92"/>
    </location>
</feature>
<evidence type="ECO:0000256" key="5">
    <source>
        <dbReference type="SAM" id="MobiDB-lite"/>
    </source>
</evidence>
<name>M7UUU9_BOTF1</name>
<evidence type="ECO:0000256" key="4">
    <source>
        <dbReference type="ARBA" id="ARBA00023136"/>
    </source>
</evidence>
<dbReference type="GO" id="GO:0004930">
    <property type="term" value="F:G protein-coupled receptor activity"/>
    <property type="evidence" value="ECO:0007669"/>
    <property type="project" value="TreeGrafter"/>
</dbReference>
<sequence>MVCLFVKNDKKGKIYGNATLWCWIDGPWAPLRIYSYYAPIWITILAALCIYVRVGIEIFRARNQLKEISHRTDPSLHTDAGGKSPLPLQGSITNASEATNKDYESEHEQPIFTGTRTTEIEVTHGSWENGTALSTNPTPRYPRASDVNHLSTPVKEPDSNYRVTISAVPNTHTSNGRGGARRNASSLDKIKWAYTKVAMLFCISILITWVPASWNTVIYFTTSLGICRSVWADLRGPSKQHRKTEGFRMMDRPMTGIHRGATKETESMVELSTSRSQTNRSLRSAEVDSI</sequence>
<dbReference type="PANTHER" id="PTHR23112:SF0">
    <property type="entry name" value="TRANSMEMBRANE PROTEIN 116"/>
    <property type="match status" value="1"/>
</dbReference>
<dbReference type="EMBL" id="KB707820">
    <property type="protein sequence ID" value="EMR87622.1"/>
    <property type="molecule type" value="Genomic_DNA"/>
</dbReference>
<evidence type="ECO:0000256" key="2">
    <source>
        <dbReference type="ARBA" id="ARBA00022692"/>
    </source>
</evidence>
<dbReference type="STRING" id="1290391.M7UUU9"/>
<evidence type="ECO:0000256" key="3">
    <source>
        <dbReference type="ARBA" id="ARBA00022989"/>
    </source>
</evidence>
<gene>
    <name evidence="7" type="ORF">BcDW1_3795</name>
</gene>
<comment type="subcellular location">
    <subcellularLocation>
        <location evidence="1">Membrane</location>
        <topology evidence="1">Multi-pass membrane protein</topology>
    </subcellularLocation>
</comment>
<dbReference type="GO" id="GO:0007189">
    <property type="term" value="P:adenylate cyclase-activating G protein-coupled receptor signaling pathway"/>
    <property type="evidence" value="ECO:0007669"/>
    <property type="project" value="TreeGrafter"/>
</dbReference>
<keyword evidence="4 6" id="KW-0472">Membrane</keyword>
<dbReference type="Gene3D" id="1.20.1070.10">
    <property type="entry name" value="Rhodopsin 7-helix transmembrane proteins"/>
    <property type="match status" value="1"/>
</dbReference>
<reference evidence="8" key="1">
    <citation type="journal article" date="2013" name="Genome Announc.">
        <title>Draft genome sequence of Botrytis cinerea BcDW1, inoculum for noble rot of grape berries.</title>
        <authorList>
            <person name="Blanco-Ulate B."/>
            <person name="Allen G."/>
            <person name="Powell A.L."/>
            <person name="Cantu D."/>
        </authorList>
    </citation>
    <scope>NUCLEOTIDE SEQUENCE [LARGE SCALE GENOMIC DNA]</scope>
    <source>
        <strain evidence="8">BcDW1</strain>
    </source>
</reference>
<proteinExistence type="predicted"/>
<dbReference type="HOGENOM" id="CLU_024810_2_1_1"/>
<evidence type="ECO:0000256" key="6">
    <source>
        <dbReference type="SAM" id="Phobius"/>
    </source>
</evidence>
<feature type="compositionally biased region" description="Polar residues" evidence="5">
    <location>
        <begin position="270"/>
        <end position="282"/>
    </location>
</feature>
<organism evidence="7 8">
    <name type="scientific">Botryotinia fuckeliana (strain BcDW1)</name>
    <name type="common">Noble rot fungus</name>
    <name type="synonym">Botrytis cinerea</name>
    <dbReference type="NCBI Taxonomy" id="1290391"/>
    <lineage>
        <taxon>Eukaryota</taxon>
        <taxon>Fungi</taxon>
        <taxon>Dikarya</taxon>
        <taxon>Ascomycota</taxon>
        <taxon>Pezizomycotina</taxon>
        <taxon>Leotiomycetes</taxon>
        <taxon>Helotiales</taxon>
        <taxon>Sclerotiniaceae</taxon>
        <taxon>Botrytis</taxon>
    </lineage>
</organism>
<dbReference type="PANTHER" id="PTHR23112">
    <property type="entry name" value="G PROTEIN-COUPLED RECEPTOR 157-RELATED"/>
    <property type="match status" value="1"/>
</dbReference>